<dbReference type="Gene3D" id="2.10.260.10">
    <property type="match status" value="1"/>
</dbReference>
<evidence type="ECO:0000313" key="2">
    <source>
        <dbReference type="EMBL" id="ALC15494.1"/>
    </source>
</evidence>
<dbReference type="Pfam" id="PF04014">
    <property type="entry name" value="MazE_antitoxin"/>
    <property type="match status" value="1"/>
</dbReference>
<dbReference type="EMBL" id="CP010802">
    <property type="protein sequence ID" value="ALC15494.1"/>
    <property type="molecule type" value="Genomic_DNA"/>
</dbReference>
<dbReference type="RefSeq" id="WP_053552278.1">
    <property type="nucleotide sequence ID" value="NZ_CP010802.1"/>
</dbReference>
<dbReference type="PANTHER" id="PTHR40516">
    <property type="entry name" value="ANTITOXIN CHPS-RELATED"/>
    <property type="match status" value="1"/>
</dbReference>
<accession>A0A0M5IYL1</accession>
<dbReference type="PANTHER" id="PTHR40516:SF1">
    <property type="entry name" value="ANTITOXIN CHPS-RELATED"/>
    <property type="match status" value="1"/>
</dbReference>
<gene>
    <name evidence="2" type="ORF">DSOUD_0706</name>
</gene>
<dbReference type="InterPro" id="IPR039052">
    <property type="entry name" value="Antitox_PemI-like"/>
</dbReference>
<protein>
    <submittedName>
        <fullName evidence="2">Antitoxin component of the MazEF toxin-antitoxin module</fullName>
    </submittedName>
</protein>
<dbReference type="GO" id="GO:0003677">
    <property type="term" value="F:DNA binding"/>
    <property type="evidence" value="ECO:0007669"/>
    <property type="project" value="InterPro"/>
</dbReference>
<sequence length="81" mass="9010">MLAKVQKWGNSLALRLPKALADEADVHLDSPVEITVRDHTICIQPLRQKEIFDLDDLLAGVTSDNLHGETDSVHPVGKEVW</sequence>
<evidence type="ECO:0000259" key="1">
    <source>
        <dbReference type="SMART" id="SM00966"/>
    </source>
</evidence>
<dbReference type="Proteomes" id="UP000057158">
    <property type="component" value="Chromosome"/>
</dbReference>
<dbReference type="AlphaFoldDB" id="A0A0M5IYL1"/>
<keyword evidence="3" id="KW-1185">Reference proteome</keyword>
<dbReference type="SUPFAM" id="SSF89447">
    <property type="entry name" value="AbrB/MazE/MraZ-like"/>
    <property type="match status" value="1"/>
</dbReference>
<evidence type="ECO:0000313" key="3">
    <source>
        <dbReference type="Proteomes" id="UP000057158"/>
    </source>
</evidence>
<dbReference type="STRING" id="1603606.DSOUD_0706"/>
<name>A0A0M5IYL1_9BACT</name>
<dbReference type="InterPro" id="IPR007159">
    <property type="entry name" value="SpoVT-AbrB_dom"/>
</dbReference>
<dbReference type="KEGG" id="des:DSOUD_0706"/>
<reference evidence="2 3" key="1">
    <citation type="submission" date="2015-07" db="EMBL/GenBank/DDBJ databases">
        <title>Isolation and Genomic Characterization of a Novel Halophilic Metal-Reducing Deltaproteobacterium from the Deep Subsurface.</title>
        <authorList>
            <person name="Badalamenti J.P."/>
            <person name="Summers Z.M."/>
            <person name="Gralnick J.A."/>
            <person name="Bond D.R."/>
        </authorList>
    </citation>
    <scope>NUCLEOTIDE SEQUENCE [LARGE SCALE GENOMIC DNA]</scope>
    <source>
        <strain evidence="2 3">WTL</strain>
    </source>
</reference>
<dbReference type="OrthoDB" id="9795766at2"/>
<dbReference type="InterPro" id="IPR037914">
    <property type="entry name" value="SpoVT-AbrB_sf"/>
</dbReference>
<dbReference type="PATRIC" id="fig|1603606.3.peg.770"/>
<dbReference type="GO" id="GO:0097351">
    <property type="term" value="F:toxin sequestering activity"/>
    <property type="evidence" value="ECO:0007669"/>
    <property type="project" value="InterPro"/>
</dbReference>
<organism evidence="2 3">
    <name type="scientific">Desulfuromonas soudanensis</name>
    <dbReference type="NCBI Taxonomy" id="1603606"/>
    <lineage>
        <taxon>Bacteria</taxon>
        <taxon>Pseudomonadati</taxon>
        <taxon>Thermodesulfobacteriota</taxon>
        <taxon>Desulfuromonadia</taxon>
        <taxon>Desulfuromonadales</taxon>
        <taxon>Desulfuromonadaceae</taxon>
        <taxon>Desulfuromonas</taxon>
    </lineage>
</organism>
<feature type="domain" description="SpoVT-AbrB" evidence="1">
    <location>
        <begin position="6"/>
        <end position="51"/>
    </location>
</feature>
<proteinExistence type="predicted"/>
<dbReference type="SMART" id="SM00966">
    <property type="entry name" value="SpoVT_AbrB"/>
    <property type="match status" value="1"/>
</dbReference>